<dbReference type="STRING" id="1798553.A3H70_04155"/>
<dbReference type="Pfam" id="PF00892">
    <property type="entry name" value="EamA"/>
    <property type="match status" value="1"/>
</dbReference>
<evidence type="ECO:0000259" key="2">
    <source>
        <dbReference type="Pfam" id="PF00892"/>
    </source>
</evidence>
<keyword evidence="1" id="KW-0472">Membrane</keyword>
<name>A0A1G2BPF8_9BACT</name>
<feature type="transmembrane region" description="Helical" evidence="1">
    <location>
        <begin position="202"/>
        <end position="222"/>
    </location>
</feature>
<feature type="domain" description="EamA" evidence="2">
    <location>
        <begin position="132"/>
        <end position="253"/>
    </location>
</feature>
<dbReference type="EMBL" id="MHKO01000056">
    <property type="protein sequence ID" value="OGY90981.1"/>
    <property type="molecule type" value="Genomic_DNA"/>
</dbReference>
<reference evidence="3 4" key="1">
    <citation type="journal article" date="2016" name="Nat. Commun.">
        <title>Thousands of microbial genomes shed light on interconnected biogeochemical processes in an aquifer system.</title>
        <authorList>
            <person name="Anantharaman K."/>
            <person name="Brown C.T."/>
            <person name="Hug L.A."/>
            <person name="Sharon I."/>
            <person name="Castelle C.J."/>
            <person name="Probst A.J."/>
            <person name="Thomas B.C."/>
            <person name="Singh A."/>
            <person name="Wilkins M.J."/>
            <person name="Karaoz U."/>
            <person name="Brodie E.L."/>
            <person name="Williams K.H."/>
            <person name="Hubbard S.S."/>
            <person name="Banfield J.F."/>
        </authorList>
    </citation>
    <scope>NUCLEOTIDE SEQUENCE [LARGE SCALE GENOMIC DNA]</scope>
</reference>
<keyword evidence="1" id="KW-0812">Transmembrane</keyword>
<keyword evidence="1" id="KW-1133">Transmembrane helix</keyword>
<organism evidence="3 4">
    <name type="scientific">Candidatus Komeilibacteria bacterium RIFCSPLOWO2_02_FULL_48_11</name>
    <dbReference type="NCBI Taxonomy" id="1798553"/>
    <lineage>
        <taxon>Bacteria</taxon>
        <taxon>Candidatus Komeiliibacteriota</taxon>
    </lineage>
</organism>
<dbReference type="Proteomes" id="UP000178109">
    <property type="component" value="Unassembled WGS sequence"/>
</dbReference>
<dbReference type="GO" id="GO:0016020">
    <property type="term" value="C:membrane"/>
    <property type="evidence" value="ECO:0007669"/>
    <property type="project" value="InterPro"/>
</dbReference>
<evidence type="ECO:0000313" key="3">
    <source>
        <dbReference type="EMBL" id="OGY90981.1"/>
    </source>
</evidence>
<accession>A0A1G2BPF8</accession>
<feature type="transmembrane region" description="Helical" evidence="1">
    <location>
        <begin position="12"/>
        <end position="31"/>
    </location>
</feature>
<dbReference type="AlphaFoldDB" id="A0A1G2BPF8"/>
<dbReference type="InterPro" id="IPR037185">
    <property type="entry name" value="EmrE-like"/>
</dbReference>
<feature type="transmembrane region" description="Helical" evidence="1">
    <location>
        <begin position="228"/>
        <end position="248"/>
    </location>
</feature>
<feature type="transmembrane region" description="Helical" evidence="1">
    <location>
        <begin position="134"/>
        <end position="155"/>
    </location>
</feature>
<feature type="transmembrane region" description="Helical" evidence="1">
    <location>
        <begin position="43"/>
        <end position="64"/>
    </location>
</feature>
<comment type="caution">
    <text evidence="3">The sequence shown here is derived from an EMBL/GenBank/DDBJ whole genome shotgun (WGS) entry which is preliminary data.</text>
</comment>
<feature type="transmembrane region" description="Helical" evidence="1">
    <location>
        <begin position="71"/>
        <end position="91"/>
    </location>
</feature>
<feature type="transmembrane region" description="Helical" evidence="1">
    <location>
        <begin position="161"/>
        <end position="181"/>
    </location>
</feature>
<proteinExistence type="predicted"/>
<dbReference type="Gene3D" id="1.10.3730.20">
    <property type="match status" value="1"/>
</dbReference>
<feature type="transmembrane region" description="Helical" evidence="1">
    <location>
        <begin position="269"/>
        <end position="285"/>
    </location>
</feature>
<sequence>MDKFLLTKKVLSPFVYAFFIGALGILGAVLIPFGFEMGSANEIINALVGGGTFVAALIFFFSALKANEASRVVPLVGGFVPLFTFILAYFALGERLAQNQILGFAVLVIGGVLITLDKKGPASAKATAGRRTGYLYAIIASLVFAASFVITKQVYLEQNFISGFVWSRLGGFIAALAILLIPAQRYAIFHQPKEKGSGKTTLLFFTGQIAGALGFVLVNYAISLASVSLVNAMQGAQYAFLLILVVFLGRKFPKILSEKLSGRVLTQKIAAIILISAGIGFIALNI</sequence>
<evidence type="ECO:0000313" key="4">
    <source>
        <dbReference type="Proteomes" id="UP000178109"/>
    </source>
</evidence>
<dbReference type="InterPro" id="IPR000620">
    <property type="entry name" value="EamA_dom"/>
</dbReference>
<dbReference type="SUPFAM" id="SSF103481">
    <property type="entry name" value="Multidrug resistance efflux transporter EmrE"/>
    <property type="match status" value="1"/>
</dbReference>
<protein>
    <recommendedName>
        <fullName evidence="2">EamA domain-containing protein</fullName>
    </recommendedName>
</protein>
<feature type="transmembrane region" description="Helical" evidence="1">
    <location>
        <begin position="97"/>
        <end position="114"/>
    </location>
</feature>
<gene>
    <name evidence="3" type="ORF">A3H70_04155</name>
</gene>
<evidence type="ECO:0000256" key="1">
    <source>
        <dbReference type="SAM" id="Phobius"/>
    </source>
</evidence>